<protein>
    <submittedName>
        <fullName evidence="1">Uncharacterized protein</fullName>
    </submittedName>
</protein>
<evidence type="ECO:0000313" key="1">
    <source>
        <dbReference type="EMBL" id="KAF9510139.1"/>
    </source>
</evidence>
<organism evidence="1 2">
    <name type="scientific">Hydnum rufescens UP504</name>
    <dbReference type="NCBI Taxonomy" id="1448309"/>
    <lineage>
        <taxon>Eukaryota</taxon>
        <taxon>Fungi</taxon>
        <taxon>Dikarya</taxon>
        <taxon>Basidiomycota</taxon>
        <taxon>Agaricomycotina</taxon>
        <taxon>Agaricomycetes</taxon>
        <taxon>Cantharellales</taxon>
        <taxon>Hydnaceae</taxon>
        <taxon>Hydnum</taxon>
    </lineage>
</organism>
<evidence type="ECO:0000313" key="2">
    <source>
        <dbReference type="Proteomes" id="UP000886523"/>
    </source>
</evidence>
<comment type="caution">
    <text evidence="1">The sequence shown here is derived from an EMBL/GenBank/DDBJ whole genome shotgun (WGS) entry which is preliminary data.</text>
</comment>
<dbReference type="AlphaFoldDB" id="A0A9P6AQF3"/>
<name>A0A9P6AQF3_9AGAM</name>
<accession>A0A9P6AQF3</accession>
<dbReference type="Proteomes" id="UP000886523">
    <property type="component" value="Unassembled WGS sequence"/>
</dbReference>
<gene>
    <name evidence="1" type="ORF">BS47DRAFT_1364761</name>
</gene>
<proteinExistence type="predicted"/>
<dbReference type="EMBL" id="MU129022">
    <property type="protein sequence ID" value="KAF9510139.1"/>
    <property type="molecule type" value="Genomic_DNA"/>
</dbReference>
<keyword evidence="2" id="KW-1185">Reference proteome</keyword>
<sequence length="204" mass="23264">MHYNWPKFEYLGGMKLKARETENWHDHPIHFINIKYTQILANYNAWKSPNSSLHMVFIIYPYELDNPQGPTELEQDHTPTTVGAWSYRFKVVTNNNNTKHLEINPQTHVTTDKTQHHTPAAAGVWCYLGDVQNGNASNEHVTDENAPRYIKYHTPATAGVWYYKILDLNPNEPLIPNLPNEHPVNEDLGPQGPLGCLRGCLGAP</sequence>
<reference evidence="1" key="1">
    <citation type="journal article" date="2020" name="Nat. Commun.">
        <title>Large-scale genome sequencing of mycorrhizal fungi provides insights into the early evolution of symbiotic traits.</title>
        <authorList>
            <person name="Miyauchi S."/>
            <person name="Kiss E."/>
            <person name="Kuo A."/>
            <person name="Drula E."/>
            <person name="Kohler A."/>
            <person name="Sanchez-Garcia M."/>
            <person name="Morin E."/>
            <person name="Andreopoulos B."/>
            <person name="Barry K.W."/>
            <person name="Bonito G."/>
            <person name="Buee M."/>
            <person name="Carver A."/>
            <person name="Chen C."/>
            <person name="Cichocki N."/>
            <person name="Clum A."/>
            <person name="Culley D."/>
            <person name="Crous P.W."/>
            <person name="Fauchery L."/>
            <person name="Girlanda M."/>
            <person name="Hayes R.D."/>
            <person name="Keri Z."/>
            <person name="LaButti K."/>
            <person name="Lipzen A."/>
            <person name="Lombard V."/>
            <person name="Magnuson J."/>
            <person name="Maillard F."/>
            <person name="Murat C."/>
            <person name="Nolan M."/>
            <person name="Ohm R.A."/>
            <person name="Pangilinan J."/>
            <person name="Pereira M.F."/>
            <person name="Perotto S."/>
            <person name="Peter M."/>
            <person name="Pfister S."/>
            <person name="Riley R."/>
            <person name="Sitrit Y."/>
            <person name="Stielow J.B."/>
            <person name="Szollosi G."/>
            <person name="Zifcakova L."/>
            <person name="Stursova M."/>
            <person name="Spatafora J.W."/>
            <person name="Tedersoo L."/>
            <person name="Vaario L.M."/>
            <person name="Yamada A."/>
            <person name="Yan M."/>
            <person name="Wang P."/>
            <person name="Xu J."/>
            <person name="Bruns T."/>
            <person name="Baldrian P."/>
            <person name="Vilgalys R."/>
            <person name="Dunand C."/>
            <person name="Henrissat B."/>
            <person name="Grigoriev I.V."/>
            <person name="Hibbett D."/>
            <person name="Nagy L.G."/>
            <person name="Martin F.M."/>
        </authorList>
    </citation>
    <scope>NUCLEOTIDE SEQUENCE</scope>
    <source>
        <strain evidence="1">UP504</strain>
    </source>
</reference>